<reference evidence="1" key="1">
    <citation type="journal article" date="2017" name="Nature">
        <title>The sunflower genome provides insights into oil metabolism, flowering and Asterid evolution.</title>
        <authorList>
            <person name="Badouin H."/>
            <person name="Gouzy J."/>
            <person name="Grassa C.J."/>
            <person name="Murat F."/>
            <person name="Staton S.E."/>
            <person name="Cottret L."/>
            <person name="Lelandais-Briere C."/>
            <person name="Owens G.L."/>
            <person name="Carrere S."/>
            <person name="Mayjonade B."/>
            <person name="Legrand L."/>
            <person name="Gill N."/>
            <person name="Kane N.C."/>
            <person name="Bowers J.E."/>
            <person name="Hubner S."/>
            <person name="Bellec A."/>
            <person name="Berard A."/>
            <person name="Berges H."/>
            <person name="Blanchet N."/>
            <person name="Boniface M.C."/>
            <person name="Brunel D."/>
            <person name="Catrice O."/>
            <person name="Chaidir N."/>
            <person name="Claudel C."/>
            <person name="Donnadieu C."/>
            <person name="Faraut T."/>
            <person name="Fievet G."/>
            <person name="Helmstetter N."/>
            <person name="King M."/>
            <person name="Knapp S.J."/>
            <person name="Lai Z."/>
            <person name="Le Paslier M.C."/>
            <person name="Lippi Y."/>
            <person name="Lorenzon L."/>
            <person name="Mandel J.R."/>
            <person name="Marage G."/>
            <person name="Marchand G."/>
            <person name="Marquand E."/>
            <person name="Bret-Mestries E."/>
            <person name="Morien E."/>
            <person name="Nambeesan S."/>
            <person name="Nguyen T."/>
            <person name="Pegot-Espagnet P."/>
            <person name="Pouilly N."/>
            <person name="Raftis F."/>
            <person name="Sallet E."/>
            <person name="Schiex T."/>
            <person name="Thomas J."/>
            <person name="Vandecasteele C."/>
            <person name="Vares D."/>
            <person name="Vear F."/>
            <person name="Vautrin S."/>
            <person name="Crespi M."/>
            <person name="Mangin B."/>
            <person name="Burke J.M."/>
            <person name="Salse J."/>
            <person name="Munos S."/>
            <person name="Vincourt P."/>
            <person name="Rieseberg L.H."/>
            <person name="Langlade N.B."/>
        </authorList>
    </citation>
    <scope>NUCLEOTIDE SEQUENCE</scope>
    <source>
        <tissue evidence="1">Leaves</tissue>
    </source>
</reference>
<name>A0A9K3JXE3_HELAN</name>
<evidence type="ECO:0000313" key="2">
    <source>
        <dbReference type="Proteomes" id="UP000215914"/>
    </source>
</evidence>
<gene>
    <name evidence="1" type="ORF">HanXRQr2_Chr01g0032741</name>
</gene>
<organism evidence="1 2">
    <name type="scientific">Helianthus annuus</name>
    <name type="common">Common sunflower</name>
    <dbReference type="NCBI Taxonomy" id="4232"/>
    <lineage>
        <taxon>Eukaryota</taxon>
        <taxon>Viridiplantae</taxon>
        <taxon>Streptophyta</taxon>
        <taxon>Embryophyta</taxon>
        <taxon>Tracheophyta</taxon>
        <taxon>Spermatophyta</taxon>
        <taxon>Magnoliopsida</taxon>
        <taxon>eudicotyledons</taxon>
        <taxon>Gunneridae</taxon>
        <taxon>Pentapetalae</taxon>
        <taxon>asterids</taxon>
        <taxon>campanulids</taxon>
        <taxon>Asterales</taxon>
        <taxon>Asteraceae</taxon>
        <taxon>Asteroideae</taxon>
        <taxon>Heliantheae alliance</taxon>
        <taxon>Heliantheae</taxon>
        <taxon>Helianthus</taxon>
    </lineage>
</organism>
<dbReference type="Proteomes" id="UP000215914">
    <property type="component" value="Unassembled WGS sequence"/>
</dbReference>
<dbReference type="AlphaFoldDB" id="A0A9K3JXE3"/>
<evidence type="ECO:0000313" key="1">
    <source>
        <dbReference type="EMBL" id="KAF5822939.1"/>
    </source>
</evidence>
<comment type="caution">
    <text evidence="1">The sequence shown here is derived from an EMBL/GenBank/DDBJ whole genome shotgun (WGS) entry which is preliminary data.</text>
</comment>
<reference evidence="1" key="2">
    <citation type="submission" date="2020-06" db="EMBL/GenBank/DDBJ databases">
        <title>Helianthus annuus Genome sequencing and assembly Release 2.</title>
        <authorList>
            <person name="Gouzy J."/>
            <person name="Langlade N."/>
            <person name="Munos S."/>
        </authorList>
    </citation>
    <scope>NUCLEOTIDE SEQUENCE</scope>
    <source>
        <tissue evidence="1">Leaves</tissue>
    </source>
</reference>
<protein>
    <submittedName>
        <fullName evidence="1">Uncharacterized protein</fullName>
    </submittedName>
</protein>
<dbReference type="EMBL" id="MNCJ02000316">
    <property type="protein sequence ID" value="KAF5822939.1"/>
    <property type="molecule type" value="Genomic_DNA"/>
</dbReference>
<keyword evidence="2" id="KW-1185">Reference proteome</keyword>
<sequence>MHIRWFSSPSTDMPTSFHHLIFVSYTRLTSLLYPNFVPLTVSRI</sequence>
<proteinExistence type="predicted"/>
<dbReference type="Gramene" id="mRNA:HanXRQr2_Chr01g0032741">
    <property type="protein sequence ID" value="mRNA:HanXRQr2_Chr01g0032741"/>
    <property type="gene ID" value="HanXRQr2_Chr01g0032741"/>
</dbReference>
<accession>A0A9K3JXE3</accession>